<evidence type="ECO:0000313" key="1">
    <source>
        <dbReference type="EMBL" id="OQA51936.1"/>
    </source>
</evidence>
<dbReference type="Proteomes" id="UP000485367">
    <property type="component" value="Unassembled WGS sequence"/>
</dbReference>
<dbReference type="EMBL" id="MWBO01000055">
    <property type="protein sequence ID" value="OQA51936.1"/>
    <property type="molecule type" value="Genomic_DNA"/>
</dbReference>
<accession>A0A1V5SBP6</accession>
<dbReference type="InterPro" id="IPR036069">
    <property type="entry name" value="DUF34/NIF3_sf"/>
</dbReference>
<proteinExistence type="predicted"/>
<comment type="caution">
    <text evidence="1">The sequence shown here is derived from an EMBL/GenBank/DDBJ whole genome shotgun (WGS) entry which is preliminary data.</text>
</comment>
<organism evidence="1">
    <name type="scientific">candidate division WS2 bacterium ADurb.Bin280</name>
    <dbReference type="NCBI Taxonomy" id="1852829"/>
    <lineage>
        <taxon>Bacteria</taxon>
        <taxon>candidate division WS2</taxon>
    </lineage>
</organism>
<name>A0A1V5SBP6_9BACT</name>
<dbReference type="SUPFAM" id="SSF102705">
    <property type="entry name" value="NIF3 (NGG1p interacting factor 3)-like"/>
    <property type="match status" value="1"/>
</dbReference>
<sequence length="321" mass="35664">MTVKEIFDLAIQTGIKNDPRGADEIKRLLEESKKDFDDLSKSEKEEFDQQKLTNPYSDSRFLCGDQRKKVKRVLVGIDIGTEEVLLARELERMGKPIDLIIAHHPEGRALADLHEVMDLQTSVLSRAGIPENIAEGIIREQLEDVSRKISPANHYKSVMAAELLGVSMINIHTPADNCVWRFVDNLLEKKNPRKISDIINVLKTIPEYKEAVMLGSGPKIFSGNEKNRCGKIVVSGMTGGTHGKGSEKIYERMGHYGIGTVIAMHVGEEDRNEAIKHYVNIVVAGHIASDSLGLNIILDSLEKKGIEIVACSGFIRNSRAK</sequence>
<dbReference type="AlphaFoldDB" id="A0A1V5SBP6"/>
<gene>
    <name evidence="1" type="ORF">BWY43_00739</name>
</gene>
<protein>
    <submittedName>
        <fullName evidence="1">NIF3 (NGG1p interacting factor 3)</fullName>
    </submittedName>
</protein>
<reference evidence="1" key="1">
    <citation type="submission" date="2017-02" db="EMBL/GenBank/DDBJ databases">
        <title>Delving into the versatile metabolic prowess of the omnipresent phylum Bacteroidetes.</title>
        <authorList>
            <person name="Nobu M.K."/>
            <person name="Mei R."/>
            <person name="Narihiro T."/>
            <person name="Kuroda K."/>
            <person name="Liu W.-T."/>
        </authorList>
    </citation>
    <scope>NUCLEOTIDE SEQUENCE</scope>
    <source>
        <strain evidence="1">ADurb.Bin280</strain>
    </source>
</reference>